<organism evidence="1 2">
    <name type="scientific">Tuber borchii</name>
    <name type="common">White truffle</name>
    <dbReference type="NCBI Taxonomy" id="42251"/>
    <lineage>
        <taxon>Eukaryota</taxon>
        <taxon>Fungi</taxon>
        <taxon>Dikarya</taxon>
        <taxon>Ascomycota</taxon>
        <taxon>Pezizomycotina</taxon>
        <taxon>Pezizomycetes</taxon>
        <taxon>Pezizales</taxon>
        <taxon>Tuberaceae</taxon>
        <taxon>Tuber</taxon>
    </lineage>
</organism>
<evidence type="ECO:0000313" key="1">
    <source>
        <dbReference type="EMBL" id="PUU73906.1"/>
    </source>
</evidence>
<sequence length="68" mass="8106">MARYCAHAYTTTRQELPLAFVLWLLRSRKGWRGPHHTVMVYRLPVGCQNWSAGMPWIVEYHHHHHKVS</sequence>
<comment type="caution">
    <text evidence="1">The sequence shown here is derived from an EMBL/GenBank/DDBJ whole genome shotgun (WGS) entry which is preliminary data.</text>
</comment>
<name>A0A2T6ZEN3_TUBBO</name>
<evidence type="ECO:0000313" key="2">
    <source>
        <dbReference type="Proteomes" id="UP000244722"/>
    </source>
</evidence>
<dbReference type="Proteomes" id="UP000244722">
    <property type="component" value="Unassembled WGS sequence"/>
</dbReference>
<gene>
    <name evidence="1" type="ORF">B9Z19DRAFT_1094111</name>
</gene>
<dbReference type="EMBL" id="NESQ01000335">
    <property type="protein sequence ID" value="PUU73906.1"/>
    <property type="molecule type" value="Genomic_DNA"/>
</dbReference>
<dbReference type="AlphaFoldDB" id="A0A2T6ZEN3"/>
<accession>A0A2T6ZEN3</accession>
<proteinExistence type="predicted"/>
<protein>
    <submittedName>
        <fullName evidence="1">Uncharacterized protein</fullName>
    </submittedName>
</protein>
<reference evidence="1 2" key="1">
    <citation type="submission" date="2017-04" db="EMBL/GenBank/DDBJ databases">
        <title>Draft genome sequence of Tuber borchii Vittad., a whitish edible truffle.</title>
        <authorList>
            <consortium name="DOE Joint Genome Institute"/>
            <person name="Murat C."/>
            <person name="Kuo A."/>
            <person name="Barry K.W."/>
            <person name="Clum A."/>
            <person name="Dockter R.B."/>
            <person name="Fauchery L."/>
            <person name="Iotti M."/>
            <person name="Kohler A."/>
            <person name="Labutti K."/>
            <person name="Lindquist E.A."/>
            <person name="Lipzen A."/>
            <person name="Ohm R.A."/>
            <person name="Wang M."/>
            <person name="Grigoriev I.V."/>
            <person name="Zambonelli A."/>
            <person name="Martin F.M."/>
        </authorList>
    </citation>
    <scope>NUCLEOTIDE SEQUENCE [LARGE SCALE GENOMIC DNA]</scope>
    <source>
        <strain evidence="1 2">Tbo3840</strain>
    </source>
</reference>
<keyword evidence="2" id="KW-1185">Reference proteome</keyword>